<reference evidence="5" key="1">
    <citation type="submission" date="2023-08" db="EMBL/GenBank/DDBJ databases">
        <title>Functional and genomic diversity of the sorghum phyllosphere microbiome.</title>
        <authorList>
            <person name="Shade A."/>
        </authorList>
    </citation>
    <scope>NUCLEOTIDE SEQUENCE</scope>
    <source>
        <strain evidence="5">SORGH_AS_0201</strain>
    </source>
</reference>
<evidence type="ECO:0000313" key="6">
    <source>
        <dbReference type="Proteomes" id="UP001268036"/>
    </source>
</evidence>
<organism evidence="5 6">
    <name type="scientific">Pseudomonas oryzihabitans</name>
    <dbReference type="NCBI Taxonomy" id="47885"/>
    <lineage>
        <taxon>Bacteria</taxon>
        <taxon>Pseudomonadati</taxon>
        <taxon>Pseudomonadota</taxon>
        <taxon>Gammaproteobacteria</taxon>
        <taxon>Pseudomonadales</taxon>
        <taxon>Pseudomonadaceae</taxon>
        <taxon>Pseudomonas</taxon>
    </lineage>
</organism>
<dbReference type="GO" id="GO:0003677">
    <property type="term" value="F:DNA binding"/>
    <property type="evidence" value="ECO:0007669"/>
    <property type="project" value="UniProtKB-KW"/>
</dbReference>
<dbReference type="InterPro" id="IPR019941">
    <property type="entry name" value="Tscrpt_reg_LuxR_HchA-assoc"/>
</dbReference>
<dbReference type="InterPro" id="IPR016032">
    <property type="entry name" value="Sig_transdc_resp-reg_C-effctor"/>
</dbReference>
<dbReference type="CDD" id="cd06170">
    <property type="entry name" value="LuxR_C_like"/>
    <property type="match status" value="1"/>
</dbReference>
<dbReference type="InterPro" id="IPR036693">
    <property type="entry name" value="TF_LuxR_autoind-bd_dom_sf"/>
</dbReference>
<keyword evidence="1" id="KW-0805">Transcription regulation</keyword>
<dbReference type="PRINTS" id="PR00038">
    <property type="entry name" value="HTHLUXR"/>
</dbReference>
<dbReference type="PANTHER" id="PTHR44688">
    <property type="entry name" value="DNA-BINDING TRANSCRIPTIONAL ACTIVATOR DEVR_DOSR"/>
    <property type="match status" value="1"/>
</dbReference>
<evidence type="ECO:0000259" key="4">
    <source>
        <dbReference type="PROSITE" id="PS50043"/>
    </source>
</evidence>
<dbReference type="SUPFAM" id="SSF46894">
    <property type="entry name" value="C-terminal effector domain of the bipartite response regulators"/>
    <property type="match status" value="1"/>
</dbReference>
<evidence type="ECO:0000256" key="2">
    <source>
        <dbReference type="ARBA" id="ARBA00023125"/>
    </source>
</evidence>
<dbReference type="EMBL" id="JAVJAF010000001">
    <property type="protein sequence ID" value="MDR6233373.1"/>
    <property type="molecule type" value="Genomic_DNA"/>
</dbReference>
<protein>
    <submittedName>
        <fullName evidence="5">LuxR family quorum sensing-dependent transcriptional regulator</fullName>
    </submittedName>
</protein>
<dbReference type="SMART" id="SM00421">
    <property type="entry name" value="HTH_LUXR"/>
    <property type="match status" value="1"/>
</dbReference>
<dbReference type="GO" id="GO:0006355">
    <property type="term" value="P:regulation of DNA-templated transcription"/>
    <property type="evidence" value="ECO:0007669"/>
    <property type="project" value="InterPro"/>
</dbReference>
<dbReference type="Pfam" id="PF00196">
    <property type="entry name" value="GerE"/>
    <property type="match status" value="1"/>
</dbReference>
<evidence type="ECO:0000256" key="3">
    <source>
        <dbReference type="ARBA" id="ARBA00023163"/>
    </source>
</evidence>
<keyword evidence="2" id="KW-0238">DNA-binding</keyword>
<dbReference type="Proteomes" id="UP001268036">
    <property type="component" value="Unassembled WGS sequence"/>
</dbReference>
<evidence type="ECO:0000256" key="1">
    <source>
        <dbReference type="ARBA" id="ARBA00023015"/>
    </source>
</evidence>
<dbReference type="Gene3D" id="1.10.10.10">
    <property type="entry name" value="Winged helix-like DNA-binding domain superfamily/Winged helix DNA-binding domain"/>
    <property type="match status" value="1"/>
</dbReference>
<dbReference type="PROSITE" id="PS50043">
    <property type="entry name" value="HTH_LUXR_2"/>
    <property type="match status" value="1"/>
</dbReference>
<dbReference type="InterPro" id="IPR000792">
    <property type="entry name" value="Tscrpt_reg_LuxR_C"/>
</dbReference>
<dbReference type="InterPro" id="IPR005143">
    <property type="entry name" value="TF_LuxR_autoind-bd_dom"/>
</dbReference>
<dbReference type="Gene3D" id="3.30.450.80">
    <property type="entry name" value="Transcription factor LuxR-like, autoinducer-binding domain"/>
    <property type="match status" value="1"/>
</dbReference>
<gene>
    <name evidence="5" type="ORF">QE440_001114</name>
</gene>
<sequence>MTDKASLLYDSAARLRRTDTLTAAQEVIVAFATALGFDRLVFSSLRPRPQGDDLIDELFFVHGNWSESDNTSDLRSYLRHCPITRHVLDIDEPFFWTKVPSRIPGRMTYRVVRQARDFGAVGGLQIPLFGRGGLEGAAAFGSARPVFDEALRLVVQSFSLQAFAALKRLRSLPTAPLPQALSEREREVLQWVALGRQQADIAVILAIAEKTVEHHLRAARQRLGAASTAHAIALALQLGDIEI</sequence>
<dbReference type="NCBIfam" id="TIGR03541">
    <property type="entry name" value="reg_near_HchA"/>
    <property type="match status" value="1"/>
</dbReference>
<accession>A0AAJ2BFP5</accession>
<dbReference type="AlphaFoldDB" id="A0AAJ2BFP5"/>
<dbReference type="Pfam" id="PF03472">
    <property type="entry name" value="Autoind_bind"/>
    <property type="match status" value="1"/>
</dbReference>
<dbReference type="SUPFAM" id="SSF75516">
    <property type="entry name" value="Pheromone-binding domain of LuxR-like quorum-sensing transcription factors"/>
    <property type="match status" value="1"/>
</dbReference>
<keyword evidence="3" id="KW-0804">Transcription</keyword>
<dbReference type="InterPro" id="IPR036388">
    <property type="entry name" value="WH-like_DNA-bd_sf"/>
</dbReference>
<name>A0AAJ2BFP5_9PSED</name>
<proteinExistence type="predicted"/>
<dbReference type="PANTHER" id="PTHR44688:SF16">
    <property type="entry name" value="DNA-BINDING TRANSCRIPTIONAL ACTIVATOR DEVR_DOSR"/>
    <property type="match status" value="1"/>
</dbReference>
<feature type="domain" description="HTH luxR-type" evidence="4">
    <location>
        <begin position="174"/>
        <end position="239"/>
    </location>
</feature>
<dbReference type="RefSeq" id="WP_309756191.1">
    <property type="nucleotide sequence ID" value="NZ_JAVJAF010000001.1"/>
</dbReference>
<evidence type="ECO:0000313" key="5">
    <source>
        <dbReference type="EMBL" id="MDR6233373.1"/>
    </source>
</evidence>
<comment type="caution">
    <text evidence="5">The sequence shown here is derived from an EMBL/GenBank/DDBJ whole genome shotgun (WGS) entry which is preliminary data.</text>
</comment>